<dbReference type="InterPro" id="IPR001173">
    <property type="entry name" value="Glyco_trans_2-like"/>
</dbReference>
<gene>
    <name evidence="9" type="ORF">H4075_17530</name>
</gene>
<reference evidence="10" key="1">
    <citation type="submission" date="2020-08" db="EMBL/GenBank/DDBJ databases">
        <title>Lacibacter sp. S13-6-6 genome sequencing.</title>
        <authorList>
            <person name="Jin L."/>
        </authorList>
    </citation>
    <scope>NUCLEOTIDE SEQUENCE [LARGE SCALE GENOMIC DNA]</scope>
    <source>
        <strain evidence="10">S13-6-6</strain>
    </source>
</reference>
<evidence type="ECO:0000259" key="8">
    <source>
        <dbReference type="Pfam" id="PF00535"/>
    </source>
</evidence>
<dbReference type="SUPFAM" id="SSF53448">
    <property type="entry name" value="Nucleotide-diphospho-sugar transferases"/>
    <property type="match status" value="1"/>
</dbReference>
<dbReference type="Proteomes" id="UP000515344">
    <property type="component" value="Chromosome"/>
</dbReference>
<proteinExistence type="predicted"/>
<dbReference type="KEGG" id="lacs:H4075_17530"/>
<dbReference type="GO" id="GO:0009103">
    <property type="term" value="P:lipopolysaccharide biosynthetic process"/>
    <property type="evidence" value="ECO:0007669"/>
    <property type="project" value="UniProtKB-KW"/>
</dbReference>
<dbReference type="Gene3D" id="3.90.550.10">
    <property type="entry name" value="Spore Coat Polysaccharide Biosynthesis Protein SpsA, Chain A"/>
    <property type="match status" value="1"/>
</dbReference>
<evidence type="ECO:0000313" key="9">
    <source>
        <dbReference type="EMBL" id="QNA43858.1"/>
    </source>
</evidence>
<evidence type="ECO:0000256" key="6">
    <source>
        <dbReference type="ARBA" id="ARBA00022989"/>
    </source>
</evidence>
<dbReference type="InterPro" id="IPR029044">
    <property type="entry name" value="Nucleotide-diphossugar_trans"/>
</dbReference>
<name>A0A7G5XEF5_9BACT</name>
<dbReference type="InterPro" id="IPR050256">
    <property type="entry name" value="Glycosyltransferase_2"/>
</dbReference>
<dbReference type="Pfam" id="PF00535">
    <property type="entry name" value="Glycos_transf_2"/>
    <property type="match status" value="1"/>
</dbReference>
<dbReference type="GO" id="GO:0005886">
    <property type="term" value="C:plasma membrane"/>
    <property type="evidence" value="ECO:0007669"/>
    <property type="project" value="TreeGrafter"/>
</dbReference>
<evidence type="ECO:0000256" key="2">
    <source>
        <dbReference type="ARBA" id="ARBA00022676"/>
    </source>
</evidence>
<keyword evidence="5" id="KW-0448">Lipopolysaccharide biosynthesis</keyword>
<dbReference type="GO" id="GO:0099621">
    <property type="term" value="F:undecaprenyl-phosphate 4-deoxy-4-formamido-L-arabinose transferase activity"/>
    <property type="evidence" value="ECO:0007669"/>
    <property type="project" value="TreeGrafter"/>
</dbReference>
<protein>
    <submittedName>
        <fullName evidence="9">Glycosyltransferase family 2 protein</fullName>
    </submittedName>
</protein>
<keyword evidence="1" id="KW-1003">Cell membrane</keyword>
<dbReference type="AlphaFoldDB" id="A0A7G5XEF5"/>
<keyword evidence="10" id="KW-1185">Reference proteome</keyword>
<sequence>MQHLNSRELIVLVPVYNEAGILKEFVKDWVRILQGLNIDFVIRFYNDGSKDQSGLLLDELARSNQRIEVIHKPNSGHGSTLIQAYKESDAAEWVFQVDSDHELDHHVFRSFWEERKLYDVLLGERIIEKQTGIFRKFLSALSSFSIRLFFGSGIKDSNCPYRLIRLEVLQSSIEKIPVKCFAPNVLLSALFVKEKRRIKVLQVKQNFRKPRTGTGFSIMMLKGAVNTFVYLLRLKLSLRNS</sequence>
<dbReference type="PANTHER" id="PTHR48090:SF3">
    <property type="entry name" value="UNDECAPRENYL-PHOSPHATE 4-DEOXY-4-FORMAMIDO-L-ARABINOSE TRANSFERASE"/>
    <property type="match status" value="1"/>
</dbReference>
<keyword evidence="2" id="KW-0328">Glycosyltransferase</keyword>
<evidence type="ECO:0000256" key="4">
    <source>
        <dbReference type="ARBA" id="ARBA00022692"/>
    </source>
</evidence>
<evidence type="ECO:0000256" key="5">
    <source>
        <dbReference type="ARBA" id="ARBA00022985"/>
    </source>
</evidence>
<accession>A0A7G5XEF5</accession>
<evidence type="ECO:0000256" key="7">
    <source>
        <dbReference type="ARBA" id="ARBA00023136"/>
    </source>
</evidence>
<keyword evidence="7" id="KW-0472">Membrane</keyword>
<keyword evidence="3" id="KW-0808">Transferase</keyword>
<evidence type="ECO:0000256" key="3">
    <source>
        <dbReference type="ARBA" id="ARBA00022679"/>
    </source>
</evidence>
<keyword evidence="4" id="KW-0812">Transmembrane</keyword>
<dbReference type="EMBL" id="CP060007">
    <property type="protein sequence ID" value="QNA43858.1"/>
    <property type="molecule type" value="Genomic_DNA"/>
</dbReference>
<dbReference type="PANTHER" id="PTHR48090">
    <property type="entry name" value="UNDECAPRENYL-PHOSPHATE 4-DEOXY-4-FORMAMIDO-L-ARABINOSE TRANSFERASE-RELATED"/>
    <property type="match status" value="1"/>
</dbReference>
<dbReference type="CDD" id="cd04179">
    <property type="entry name" value="DPM_DPG-synthase_like"/>
    <property type="match status" value="1"/>
</dbReference>
<organism evidence="9 10">
    <name type="scientific">Lacibacter sediminis</name>
    <dbReference type="NCBI Taxonomy" id="2760713"/>
    <lineage>
        <taxon>Bacteria</taxon>
        <taxon>Pseudomonadati</taxon>
        <taxon>Bacteroidota</taxon>
        <taxon>Chitinophagia</taxon>
        <taxon>Chitinophagales</taxon>
        <taxon>Chitinophagaceae</taxon>
        <taxon>Lacibacter</taxon>
    </lineage>
</organism>
<evidence type="ECO:0000256" key="1">
    <source>
        <dbReference type="ARBA" id="ARBA00022475"/>
    </source>
</evidence>
<keyword evidence="6" id="KW-1133">Transmembrane helix</keyword>
<evidence type="ECO:0000313" key="10">
    <source>
        <dbReference type="Proteomes" id="UP000515344"/>
    </source>
</evidence>
<feature type="domain" description="Glycosyltransferase 2-like" evidence="8">
    <location>
        <begin position="11"/>
        <end position="169"/>
    </location>
</feature>
<dbReference type="RefSeq" id="WP_182802120.1">
    <property type="nucleotide sequence ID" value="NZ_CP060007.1"/>
</dbReference>